<dbReference type="RefSeq" id="WP_092495015.1">
    <property type="nucleotide sequence ID" value="NZ_FOFG01000001.1"/>
</dbReference>
<accession>A0A1H9AXA5</accession>
<name>A0A1H9AXA5_9HYPH</name>
<organism evidence="2 3">
    <name type="scientific">Faunimonas pinastri</name>
    <dbReference type="NCBI Taxonomy" id="1855383"/>
    <lineage>
        <taxon>Bacteria</taxon>
        <taxon>Pseudomonadati</taxon>
        <taxon>Pseudomonadota</taxon>
        <taxon>Alphaproteobacteria</taxon>
        <taxon>Hyphomicrobiales</taxon>
        <taxon>Afifellaceae</taxon>
        <taxon>Faunimonas</taxon>
    </lineage>
</organism>
<evidence type="ECO:0000256" key="1">
    <source>
        <dbReference type="SAM" id="Coils"/>
    </source>
</evidence>
<dbReference type="Pfam" id="PF20370">
    <property type="entry name" value="DUF6665"/>
    <property type="match status" value="1"/>
</dbReference>
<sequence length="134" mass="15175">MIVRPPQALSPQAREGGIRDAAFDVLHHELMQERASSLSRTAEKLEAKLAALRDTDQQEGKETAIDRERLLDEAGEALWHLVIQREACGLRNPESFFRELHATPEIRLQIRLRMRPLPKLGTDSSAQEITGTDR</sequence>
<dbReference type="Proteomes" id="UP000199647">
    <property type="component" value="Unassembled WGS sequence"/>
</dbReference>
<dbReference type="EMBL" id="FOFG01000001">
    <property type="protein sequence ID" value="SEP81390.1"/>
    <property type="molecule type" value="Genomic_DNA"/>
</dbReference>
<evidence type="ECO:0000313" key="3">
    <source>
        <dbReference type="Proteomes" id="UP000199647"/>
    </source>
</evidence>
<keyword evidence="3" id="KW-1185">Reference proteome</keyword>
<dbReference type="OrthoDB" id="9814981at2"/>
<reference evidence="2 3" key="1">
    <citation type="submission" date="2016-10" db="EMBL/GenBank/DDBJ databases">
        <authorList>
            <person name="de Groot N.N."/>
        </authorList>
    </citation>
    <scope>NUCLEOTIDE SEQUENCE [LARGE SCALE GENOMIC DNA]</scope>
    <source>
        <strain evidence="2 3">A52C2</strain>
    </source>
</reference>
<keyword evidence="1" id="KW-0175">Coiled coil</keyword>
<dbReference type="STRING" id="1855383.SAMN05216548_101553"/>
<dbReference type="AlphaFoldDB" id="A0A1H9AXA5"/>
<proteinExistence type="predicted"/>
<feature type="coiled-coil region" evidence="1">
    <location>
        <begin position="28"/>
        <end position="62"/>
    </location>
</feature>
<gene>
    <name evidence="2" type="ORF">SAMN05216548_101553</name>
</gene>
<protein>
    <submittedName>
        <fullName evidence="2">Uncharacterized protein</fullName>
    </submittedName>
</protein>
<dbReference type="InterPro" id="IPR046606">
    <property type="entry name" value="DUF6665"/>
</dbReference>
<evidence type="ECO:0000313" key="2">
    <source>
        <dbReference type="EMBL" id="SEP81390.1"/>
    </source>
</evidence>